<dbReference type="SUPFAM" id="SSF47954">
    <property type="entry name" value="Cyclin-like"/>
    <property type="match status" value="1"/>
</dbReference>
<evidence type="ECO:0000313" key="3">
    <source>
        <dbReference type="Proteomes" id="UP000039865"/>
    </source>
</evidence>
<dbReference type="Gene3D" id="1.10.472.10">
    <property type="entry name" value="Cyclin-like"/>
    <property type="match status" value="1"/>
</dbReference>
<protein>
    <submittedName>
        <fullName evidence="2">Cyclin 2</fullName>
    </submittedName>
</protein>
<dbReference type="InParanoid" id="A0A077ZRF0"/>
<reference evidence="2 3" key="1">
    <citation type="submission" date="2014-06" db="EMBL/GenBank/DDBJ databases">
        <authorList>
            <person name="Swart Estienne"/>
        </authorList>
    </citation>
    <scope>NUCLEOTIDE SEQUENCE [LARGE SCALE GENOMIC DNA]</scope>
    <source>
        <strain evidence="2 3">130c</strain>
    </source>
</reference>
<dbReference type="OrthoDB" id="337735at2759"/>
<evidence type="ECO:0000256" key="1">
    <source>
        <dbReference type="SAM" id="Phobius"/>
    </source>
</evidence>
<dbReference type="Pfam" id="PF08613">
    <property type="entry name" value="Cyclin"/>
    <property type="match status" value="1"/>
</dbReference>
<dbReference type="Proteomes" id="UP000039865">
    <property type="component" value="Unassembled WGS sequence"/>
</dbReference>
<name>A0A077ZRF0_STYLE</name>
<organism evidence="2 3">
    <name type="scientific">Stylonychia lemnae</name>
    <name type="common">Ciliate</name>
    <dbReference type="NCBI Taxonomy" id="5949"/>
    <lineage>
        <taxon>Eukaryota</taxon>
        <taxon>Sar</taxon>
        <taxon>Alveolata</taxon>
        <taxon>Ciliophora</taxon>
        <taxon>Intramacronucleata</taxon>
        <taxon>Spirotrichea</taxon>
        <taxon>Stichotrichia</taxon>
        <taxon>Sporadotrichida</taxon>
        <taxon>Oxytrichidae</taxon>
        <taxon>Stylonychinae</taxon>
        <taxon>Stylonychia</taxon>
    </lineage>
</organism>
<keyword evidence="1" id="KW-0472">Membrane</keyword>
<dbReference type="InterPro" id="IPR036915">
    <property type="entry name" value="Cyclin-like_sf"/>
</dbReference>
<proteinExistence type="predicted"/>
<dbReference type="EMBL" id="CCKQ01001387">
    <property type="protein sequence ID" value="CDW72498.1"/>
    <property type="molecule type" value="Genomic_DNA"/>
</dbReference>
<dbReference type="InterPro" id="IPR013922">
    <property type="entry name" value="Cyclin_PHO80-like"/>
</dbReference>
<keyword evidence="1" id="KW-1133">Transmembrane helix</keyword>
<dbReference type="PANTHER" id="PTHR15615">
    <property type="match status" value="1"/>
</dbReference>
<keyword evidence="1" id="KW-0812">Transmembrane</keyword>
<feature type="transmembrane region" description="Helical" evidence="1">
    <location>
        <begin position="167"/>
        <end position="185"/>
    </location>
</feature>
<feature type="transmembrane region" description="Helical" evidence="1">
    <location>
        <begin position="197"/>
        <end position="217"/>
    </location>
</feature>
<accession>A0A077ZRF0</accession>
<dbReference type="AlphaFoldDB" id="A0A077ZRF0"/>
<feature type="transmembrane region" description="Helical" evidence="1">
    <location>
        <begin position="237"/>
        <end position="256"/>
    </location>
</feature>
<dbReference type="PANTHER" id="PTHR15615:SF108">
    <property type="entry name" value="PROTEIN CNPPD1"/>
    <property type="match status" value="1"/>
</dbReference>
<sequence>MGDQLQIPQIVSSFHSTQPSHIPVYAYYVYVSINSGLSDNQAIINLVLIERFVNMAQRNGATIIINSLTIHRLILASVLITSKFYNDIFFGNQHVAYIGGVNTNEINILEAEFLKTIEWRVWVDPSDYDYYQGGVQQHFQALEQTHASQRCQLIFQLLKFRMSTQRIFEFLTPLIYISYYIYVSFSNFSVLQQFRFSSQSLIVSIGYRFFSIMSMFIQKSPSLAIYVTKVYQLQQIFSPLTQITGILYYILGLGWLKYQSDTQQRSGIRIKICHDELISFQVKSYEFHFE</sequence>
<evidence type="ECO:0000313" key="2">
    <source>
        <dbReference type="EMBL" id="CDW72498.1"/>
    </source>
</evidence>
<keyword evidence="3" id="KW-1185">Reference proteome</keyword>
<dbReference type="GO" id="GO:0019901">
    <property type="term" value="F:protein kinase binding"/>
    <property type="evidence" value="ECO:0007669"/>
    <property type="project" value="InterPro"/>
</dbReference>
<gene>
    <name evidence="2" type="primary">Contig6406.g6853</name>
    <name evidence="2" type="ORF">STYLEM_1459</name>
</gene>